<dbReference type="OrthoDB" id="1625718at2"/>
<accession>A0A1G9U8R6</accession>
<sequence length="274" mass="26990">MENAKDTNVAVQAREAYEGKVAIEALERAGRCPQLKGHVHEILFKDGFNLSHIINGEHAALTKSNIATMKDIVITKGGKVVGHMQLKDTVSNSGVRKTVQQIAEGKYGKTAVYGTTETTAKVGGKVAQKVHDSGISSNTTSRIASKALGKMPTTSMLGVAAKSGGAWGAAIGAGCEAVSSVVDVVNGKKEVSDAVVDVAAAGVKGGAIGAASAVAGSAAAGVAGTATSVLVATSIGGAVAATGAGALAVAFAPVAIGFGAACLIGSAISSIFDD</sequence>
<name>A0A1G9U8R6_9FIRM</name>
<evidence type="ECO:0000313" key="1">
    <source>
        <dbReference type="EMBL" id="SDM56349.1"/>
    </source>
</evidence>
<keyword evidence="2" id="KW-1185">Reference proteome</keyword>
<dbReference type="RefSeq" id="WP_091649076.1">
    <property type="nucleotide sequence ID" value="NZ_FNHQ01000009.1"/>
</dbReference>
<proteinExistence type="predicted"/>
<evidence type="ECO:0000313" key="2">
    <source>
        <dbReference type="Proteomes" id="UP000199309"/>
    </source>
</evidence>
<protein>
    <submittedName>
        <fullName evidence="1">Uncharacterized protein</fullName>
    </submittedName>
</protein>
<dbReference type="AlphaFoldDB" id="A0A1G9U8R6"/>
<dbReference type="Proteomes" id="UP000199309">
    <property type="component" value="Unassembled WGS sequence"/>
</dbReference>
<dbReference type="STRING" id="349095.SAMN05660299_01113"/>
<gene>
    <name evidence="1" type="ORF">SAMN05660299_01113</name>
</gene>
<dbReference type="EMBL" id="FNHQ01000009">
    <property type="protein sequence ID" value="SDM56349.1"/>
    <property type="molecule type" value="Genomic_DNA"/>
</dbReference>
<organism evidence="1 2">
    <name type="scientific">Megasphaera paucivorans</name>
    <dbReference type="NCBI Taxonomy" id="349095"/>
    <lineage>
        <taxon>Bacteria</taxon>
        <taxon>Bacillati</taxon>
        <taxon>Bacillota</taxon>
        <taxon>Negativicutes</taxon>
        <taxon>Veillonellales</taxon>
        <taxon>Veillonellaceae</taxon>
        <taxon>Megasphaera</taxon>
    </lineage>
</organism>
<reference evidence="1 2" key="1">
    <citation type="submission" date="2016-10" db="EMBL/GenBank/DDBJ databases">
        <authorList>
            <person name="de Groot N.N."/>
        </authorList>
    </citation>
    <scope>NUCLEOTIDE SEQUENCE [LARGE SCALE GENOMIC DNA]</scope>
    <source>
        <strain evidence="1 2">DSM 16981</strain>
    </source>
</reference>